<feature type="non-terminal residue" evidence="3">
    <location>
        <position position="201"/>
    </location>
</feature>
<sequence>MNNQNIPAIAWRNLWRNRRRTVLTLISISFGVFLAIMFTAMQDRNWSDMIDLAARLGGGHVTMQHPDYRDTPSLKKTVRQTDGVLSAAASEPSVEKVTARITGPIMLNTSAESFGASFIAFDPKSEDETTLSLLSPDALISGRMFTEPDEAGIILGAKLAENLDAEIGNRIVYTLTDKHGDIVSGLARLSGTIKTGAPNLD</sequence>
<keyword evidence="1" id="KW-1133">Transmembrane helix</keyword>
<protein>
    <recommendedName>
        <fullName evidence="2">MacB-like periplasmic core domain-containing protein</fullName>
    </recommendedName>
</protein>
<dbReference type="GO" id="GO:0022857">
    <property type="term" value="F:transmembrane transporter activity"/>
    <property type="evidence" value="ECO:0007669"/>
    <property type="project" value="TreeGrafter"/>
</dbReference>
<dbReference type="EMBL" id="UINC01019971">
    <property type="protein sequence ID" value="SVA84322.1"/>
    <property type="molecule type" value="Genomic_DNA"/>
</dbReference>
<evidence type="ECO:0000259" key="2">
    <source>
        <dbReference type="Pfam" id="PF12704"/>
    </source>
</evidence>
<reference evidence="3" key="1">
    <citation type="submission" date="2018-05" db="EMBL/GenBank/DDBJ databases">
        <authorList>
            <person name="Lanie J.A."/>
            <person name="Ng W.-L."/>
            <person name="Kazmierczak K.M."/>
            <person name="Andrzejewski T.M."/>
            <person name="Davidsen T.M."/>
            <person name="Wayne K.J."/>
            <person name="Tettelin H."/>
            <person name="Glass J.I."/>
            <person name="Rusch D."/>
            <person name="Podicherti R."/>
            <person name="Tsui H.-C.T."/>
            <person name="Winkler M.E."/>
        </authorList>
    </citation>
    <scope>NUCLEOTIDE SEQUENCE</scope>
</reference>
<organism evidence="3">
    <name type="scientific">marine metagenome</name>
    <dbReference type="NCBI Taxonomy" id="408172"/>
    <lineage>
        <taxon>unclassified sequences</taxon>
        <taxon>metagenomes</taxon>
        <taxon>ecological metagenomes</taxon>
    </lineage>
</organism>
<dbReference type="PANTHER" id="PTHR30572">
    <property type="entry name" value="MEMBRANE COMPONENT OF TRANSPORTER-RELATED"/>
    <property type="match status" value="1"/>
</dbReference>
<name>A0A381Z627_9ZZZZ</name>
<dbReference type="Pfam" id="PF12704">
    <property type="entry name" value="MacB_PCD"/>
    <property type="match status" value="1"/>
</dbReference>
<feature type="domain" description="MacB-like periplasmic core" evidence="2">
    <location>
        <begin position="21"/>
        <end position="173"/>
    </location>
</feature>
<dbReference type="InterPro" id="IPR025857">
    <property type="entry name" value="MacB_PCD"/>
</dbReference>
<dbReference type="AlphaFoldDB" id="A0A381Z627"/>
<dbReference type="PANTHER" id="PTHR30572:SF4">
    <property type="entry name" value="ABC TRANSPORTER PERMEASE YTRF"/>
    <property type="match status" value="1"/>
</dbReference>
<gene>
    <name evidence="3" type="ORF">METZ01_LOCUS137176</name>
</gene>
<dbReference type="GO" id="GO:0005886">
    <property type="term" value="C:plasma membrane"/>
    <property type="evidence" value="ECO:0007669"/>
    <property type="project" value="TreeGrafter"/>
</dbReference>
<evidence type="ECO:0000313" key="3">
    <source>
        <dbReference type="EMBL" id="SVA84322.1"/>
    </source>
</evidence>
<keyword evidence="1" id="KW-0812">Transmembrane</keyword>
<feature type="transmembrane region" description="Helical" evidence="1">
    <location>
        <begin position="21"/>
        <end position="41"/>
    </location>
</feature>
<proteinExistence type="predicted"/>
<dbReference type="InterPro" id="IPR050250">
    <property type="entry name" value="Macrolide_Exporter_MacB"/>
</dbReference>
<keyword evidence="1" id="KW-0472">Membrane</keyword>
<accession>A0A381Z627</accession>
<evidence type="ECO:0000256" key="1">
    <source>
        <dbReference type="SAM" id="Phobius"/>
    </source>
</evidence>